<proteinExistence type="predicted"/>
<dbReference type="EMBL" id="VSRR010014861">
    <property type="protein sequence ID" value="MPC57527.1"/>
    <property type="molecule type" value="Genomic_DNA"/>
</dbReference>
<gene>
    <name evidence="1" type="ORF">E2C01_051508</name>
</gene>
<keyword evidence="2" id="KW-1185">Reference proteome</keyword>
<protein>
    <submittedName>
        <fullName evidence="1">Uncharacterized protein</fullName>
    </submittedName>
</protein>
<evidence type="ECO:0000313" key="2">
    <source>
        <dbReference type="Proteomes" id="UP000324222"/>
    </source>
</evidence>
<reference evidence="1 2" key="1">
    <citation type="submission" date="2019-05" db="EMBL/GenBank/DDBJ databases">
        <title>Another draft genome of Portunus trituberculatus and its Hox gene families provides insights of decapod evolution.</title>
        <authorList>
            <person name="Jeong J.-H."/>
            <person name="Song I."/>
            <person name="Kim S."/>
            <person name="Choi T."/>
            <person name="Kim D."/>
            <person name="Ryu S."/>
            <person name="Kim W."/>
        </authorList>
    </citation>
    <scope>NUCLEOTIDE SEQUENCE [LARGE SCALE GENOMIC DNA]</scope>
    <source>
        <tissue evidence="1">Muscle</tissue>
    </source>
</reference>
<comment type="caution">
    <text evidence="1">The sequence shown here is derived from an EMBL/GenBank/DDBJ whole genome shotgun (WGS) entry which is preliminary data.</text>
</comment>
<organism evidence="1 2">
    <name type="scientific">Portunus trituberculatus</name>
    <name type="common">Swimming crab</name>
    <name type="synonym">Neptunus trituberculatus</name>
    <dbReference type="NCBI Taxonomy" id="210409"/>
    <lineage>
        <taxon>Eukaryota</taxon>
        <taxon>Metazoa</taxon>
        <taxon>Ecdysozoa</taxon>
        <taxon>Arthropoda</taxon>
        <taxon>Crustacea</taxon>
        <taxon>Multicrustacea</taxon>
        <taxon>Malacostraca</taxon>
        <taxon>Eumalacostraca</taxon>
        <taxon>Eucarida</taxon>
        <taxon>Decapoda</taxon>
        <taxon>Pleocyemata</taxon>
        <taxon>Brachyura</taxon>
        <taxon>Eubrachyura</taxon>
        <taxon>Portunoidea</taxon>
        <taxon>Portunidae</taxon>
        <taxon>Portuninae</taxon>
        <taxon>Portunus</taxon>
    </lineage>
</organism>
<sequence length="105" mass="12067">MLLFVATSRSVREREKGRERERCVVLLKATSLEGLCVARVSLYEAVMRVPRRTGRGAAAIKMLNENHTTKKHSPHTCRIQRRDEALVWCLLKDTKRQAKIKPQAI</sequence>
<evidence type="ECO:0000313" key="1">
    <source>
        <dbReference type="EMBL" id="MPC57527.1"/>
    </source>
</evidence>
<dbReference type="Proteomes" id="UP000324222">
    <property type="component" value="Unassembled WGS sequence"/>
</dbReference>
<dbReference type="AlphaFoldDB" id="A0A5B7GJQ9"/>
<accession>A0A5B7GJQ9</accession>
<name>A0A5B7GJQ9_PORTR</name>